<name>R0G7X5_9BRAS</name>
<organism evidence="2 3">
    <name type="scientific">Capsella rubella</name>
    <dbReference type="NCBI Taxonomy" id="81985"/>
    <lineage>
        <taxon>Eukaryota</taxon>
        <taxon>Viridiplantae</taxon>
        <taxon>Streptophyta</taxon>
        <taxon>Embryophyta</taxon>
        <taxon>Tracheophyta</taxon>
        <taxon>Spermatophyta</taxon>
        <taxon>Magnoliopsida</taxon>
        <taxon>eudicotyledons</taxon>
        <taxon>Gunneridae</taxon>
        <taxon>Pentapetalae</taxon>
        <taxon>rosids</taxon>
        <taxon>malvids</taxon>
        <taxon>Brassicales</taxon>
        <taxon>Brassicaceae</taxon>
        <taxon>Camelineae</taxon>
        <taxon>Capsella</taxon>
    </lineage>
</organism>
<gene>
    <name evidence="2" type="ORF">CARUB_v10027452mg</name>
</gene>
<sequence>MVLAATVKIHGATLIADPGSGPLLPADCTVRIPLAIAWKAPIEIVSFSYVEGSSPPIEMLMMSTPSAMASSNADSTDAGVHSVSVHTL</sequence>
<evidence type="ECO:0000313" key="2">
    <source>
        <dbReference type="EMBL" id="EOA12614.1"/>
    </source>
</evidence>
<protein>
    <submittedName>
        <fullName evidence="2">Uncharacterized protein</fullName>
    </submittedName>
</protein>
<dbReference type="EMBL" id="KB870812">
    <property type="protein sequence ID" value="EOA12614.1"/>
    <property type="molecule type" value="Genomic_DNA"/>
</dbReference>
<keyword evidence="3" id="KW-1185">Reference proteome</keyword>
<feature type="region of interest" description="Disordered" evidence="1">
    <location>
        <begin position="68"/>
        <end position="88"/>
    </location>
</feature>
<dbReference type="Proteomes" id="UP000029121">
    <property type="component" value="Unassembled WGS sequence"/>
</dbReference>
<evidence type="ECO:0000256" key="1">
    <source>
        <dbReference type="SAM" id="MobiDB-lite"/>
    </source>
</evidence>
<dbReference type="AlphaFoldDB" id="R0G7X5"/>
<evidence type="ECO:0000313" key="3">
    <source>
        <dbReference type="Proteomes" id="UP000029121"/>
    </source>
</evidence>
<accession>R0G7X5</accession>
<proteinExistence type="predicted"/>
<reference evidence="3" key="1">
    <citation type="journal article" date="2013" name="Nat. Genet.">
        <title>The Capsella rubella genome and the genomic consequences of rapid mating system evolution.</title>
        <authorList>
            <person name="Slotte T."/>
            <person name="Hazzouri K.M."/>
            <person name="Agren J.A."/>
            <person name="Koenig D."/>
            <person name="Maumus F."/>
            <person name="Guo Y.L."/>
            <person name="Steige K."/>
            <person name="Platts A.E."/>
            <person name="Escobar J.S."/>
            <person name="Newman L.K."/>
            <person name="Wang W."/>
            <person name="Mandakova T."/>
            <person name="Vello E."/>
            <person name="Smith L.M."/>
            <person name="Henz S.R."/>
            <person name="Steffen J."/>
            <person name="Takuno S."/>
            <person name="Brandvain Y."/>
            <person name="Coop G."/>
            <person name="Andolfatto P."/>
            <person name="Hu T.T."/>
            <person name="Blanchette M."/>
            <person name="Clark R.M."/>
            <person name="Quesneville H."/>
            <person name="Nordborg M."/>
            <person name="Gaut B.S."/>
            <person name="Lysak M.A."/>
            <person name="Jenkins J."/>
            <person name="Grimwood J."/>
            <person name="Chapman J."/>
            <person name="Prochnik S."/>
            <person name="Shu S."/>
            <person name="Rokhsar D."/>
            <person name="Schmutz J."/>
            <person name="Weigel D."/>
            <person name="Wright S.I."/>
        </authorList>
    </citation>
    <scope>NUCLEOTIDE SEQUENCE [LARGE SCALE GENOMIC DNA]</scope>
    <source>
        <strain evidence="3">cv. Monte Gargano</strain>
    </source>
</reference>